<comment type="caution">
    <text evidence="2">The sequence shown here is derived from an EMBL/GenBank/DDBJ whole genome shotgun (WGS) entry which is preliminary data.</text>
</comment>
<evidence type="ECO:0000256" key="1">
    <source>
        <dbReference type="SAM" id="MobiDB-lite"/>
    </source>
</evidence>
<gene>
    <name evidence="2" type="ORF">BJY01DRAFT_256571</name>
</gene>
<name>A0ABR4I7X5_9EURO</name>
<organism evidence="2 3">
    <name type="scientific">Aspergillus pseudoustus</name>
    <dbReference type="NCBI Taxonomy" id="1810923"/>
    <lineage>
        <taxon>Eukaryota</taxon>
        <taxon>Fungi</taxon>
        <taxon>Dikarya</taxon>
        <taxon>Ascomycota</taxon>
        <taxon>Pezizomycotina</taxon>
        <taxon>Eurotiomycetes</taxon>
        <taxon>Eurotiomycetidae</taxon>
        <taxon>Eurotiales</taxon>
        <taxon>Aspergillaceae</taxon>
        <taxon>Aspergillus</taxon>
        <taxon>Aspergillus subgen. Nidulantes</taxon>
    </lineage>
</organism>
<proteinExistence type="predicted"/>
<protein>
    <submittedName>
        <fullName evidence="2">Uncharacterized protein</fullName>
    </submittedName>
</protein>
<dbReference type="EMBL" id="JBFXLU010000613">
    <property type="protein sequence ID" value="KAL2823851.1"/>
    <property type="molecule type" value="Genomic_DNA"/>
</dbReference>
<dbReference type="Proteomes" id="UP001610446">
    <property type="component" value="Unassembled WGS sequence"/>
</dbReference>
<feature type="region of interest" description="Disordered" evidence="1">
    <location>
        <begin position="26"/>
        <end position="45"/>
    </location>
</feature>
<accession>A0ABR4I7X5</accession>
<sequence>MTQDTPPTGSATRINISLNTSTLQARYHTHLPPPPPPIDPSSLPEPEQRIYTCLRTQDWTPEQCDFYFADIPRRQRHVHLILRLLGWNEEQLGRFDQRCAAEYLPEGLPPPDPEDDNIPVPNFWVNHRLLEDGNLRRARISTRMLEEMNEAERVGIEERRRVYPPSSPHRPTQ</sequence>
<evidence type="ECO:0000313" key="2">
    <source>
        <dbReference type="EMBL" id="KAL2823851.1"/>
    </source>
</evidence>
<keyword evidence="3" id="KW-1185">Reference proteome</keyword>
<reference evidence="2 3" key="1">
    <citation type="submission" date="2024-07" db="EMBL/GenBank/DDBJ databases">
        <title>Section-level genome sequencing and comparative genomics of Aspergillus sections Usti and Cavernicolus.</title>
        <authorList>
            <consortium name="Lawrence Berkeley National Laboratory"/>
            <person name="Nybo J.L."/>
            <person name="Vesth T.C."/>
            <person name="Theobald S."/>
            <person name="Frisvad J.C."/>
            <person name="Larsen T.O."/>
            <person name="Kjaerboelling I."/>
            <person name="Rothschild-Mancinelli K."/>
            <person name="Lyhne E.K."/>
            <person name="Kogle M.E."/>
            <person name="Barry K."/>
            <person name="Clum A."/>
            <person name="Na H."/>
            <person name="Ledsgaard L."/>
            <person name="Lin J."/>
            <person name="Lipzen A."/>
            <person name="Kuo A."/>
            <person name="Riley R."/>
            <person name="Mondo S."/>
            <person name="Labutti K."/>
            <person name="Haridas S."/>
            <person name="Pangalinan J."/>
            <person name="Salamov A.A."/>
            <person name="Simmons B.A."/>
            <person name="Magnuson J.K."/>
            <person name="Chen J."/>
            <person name="Drula E."/>
            <person name="Henrissat B."/>
            <person name="Wiebenga A."/>
            <person name="Lubbers R.J."/>
            <person name="Gomes A.C."/>
            <person name="Makela M.R."/>
            <person name="Stajich J."/>
            <person name="Grigoriev I.V."/>
            <person name="Mortensen U.H."/>
            <person name="De Vries R.P."/>
            <person name="Baker S.E."/>
            <person name="Andersen M.R."/>
        </authorList>
    </citation>
    <scope>NUCLEOTIDE SEQUENCE [LARGE SCALE GENOMIC DNA]</scope>
    <source>
        <strain evidence="2 3">CBS 123904</strain>
    </source>
</reference>
<evidence type="ECO:0000313" key="3">
    <source>
        <dbReference type="Proteomes" id="UP001610446"/>
    </source>
</evidence>